<proteinExistence type="predicted"/>
<evidence type="ECO:0000256" key="1">
    <source>
        <dbReference type="SAM" id="SignalP"/>
    </source>
</evidence>
<gene>
    <name evidence="2" type="ORF">EV643_106229</name>
</gene>
<protein>
    <submittedName>
        <fullName evidence="2">Uncharacterized protein</fullName>
    </submittedName>
</protein>
<dbReference type="Proteomes" id="UP000295388">
    <property type="component" value="Unassembled WGS sequence"/>
</dbReference>
<sequence length="84" mass="8860">MRNPTAPTAPTARRIRLATITTIALVAVTALTACSSTDEAGTAPAARPSTQEIAALFDQWNTALKGDPRVWPTCTPTTGYCCRP</sequence>
<feature type="signal peptide" evidence="1">
    <location>
        <begin position="1"/>
        <end position="40"/>
    </location>
</feature>
<keyword evidence="3" id="KW-1185">Reference proteome</keyword>
<feature type="chain" id="PRO_5038536986" evidence="1">
    <location>
        <begin position="41"/>
        <end position="84"/>
    </location>
</feature>
<dbReference type="AlphaFoldDB" id="A0A4R6KHW6"/>
<keyword evidence="1" id="KW-0732">Signal</keyword>
<accession>A0A4R6KHW6</accession>
<reference evidence="2 3" key="1">
    <citation type="submission" date="2019-03" db="EMBL/GenBank/DDBJ databases">
        <title>Genomic Encyclopedia of Type Strains, Phase III (KMG-III): the genomes of soil and plant-associated and newly described type strains.</title>
        <authorList>
            <person name="Whitman W."/>
        </authorList>
    </citation>
    <scope>NUCLEOTIDE SEQUENCE [LARGE SCALE GENOMIC DNA]</scope>
    <source>
        <strain evidence="2 3">VKM Ac-2527</strain>
    </source>
</reference>
<evidence type="ECO:0000313" key="3">
    <source>
        <dbReference type="Proteomes" id="UP000295388"/>
    </source>
</evidence>
<evidence type="ECO:0000313" key="2">
    <source>
        <dbReference type="EMBL" id="TDO49260.1"/>
    </source>
</evidence>
<comment type="caution">
    <text evidence="2">The sequence shown here is derived from an EMBL/GenBank/DDBJ whole genome shotgun (WGS) entry which is preliminary data.</text>
</comment>
<dbReference type="EMBL" id="SNWQ01000006">
    <property type="protein sequence ID" value="TDO49260.1"/>
    <property type="molecule type" value="Genomic_DNA"/>
</dbReference>
<organism evidence="2 3">
    <name type="scientific">Kribbella caucasensis</name>
    <dbReference type="NCBI Taxonomy" id="2512215"/>
    <lineage>
        <taxon>Bacteria</taxon>
        <taxon>Bacillati</taxon>
        <taxon>Actinomycetota</taxon>
        <taxon>Actinomycetes</taxon>
        <taxon>Propionibacteriales</taxon>
        <taxon>Kribbellaceae</taxon>
        <taxon>Kribbella</taxon>
    </lineage>
</organism>
<name>A0A4R6KHW6_9ACTN</name>
<dbReference type="PROSITE" id="PS51257">
    <property type="entry name" value="PROKAR_LIPOPROTEIN"/>
    <property type="match status" value="1"/>
</dbReference>